<dbReference type="AlphaFoldDB" id="A0ABD3QMG6"/>
<dbReference type="EMBL" id="JALLPJ020000131">
    <property type="protein sequence ID" value="KAL3801579.1"/>
    <property type="molecule type" value="Genomic_DNA"/>
</dbReference>
<feature type="compositionally biased region" description="Low complexity" evidence="1">
    <location>
        <begin position="8"/>
        <end position="18"/>
    </location>
</feature>
<proteinExistence type="predicted"/>
<evidence type="ECO:0000313" key="3">
    <source>
        <dbReference type="Proteomes" id="UP001530400"/>
    </source>
</evidence>
<keyword evidence="3" id="KW-1185">Reference proteome</keyword>
<gene>
    <name evidence="2" type="ORF">ACHAWO_001384</name>
</gene>
<evidence type="ECO:0000313" key="2">
    <source>
        <dbReference type="EMBL" id="KAL3801579.1"/>
    </source>
</evidence>
<comment type="caution">
    <text evidence="2">The sequence shown here is derived from an EMBL/GenBank/DDBJ whole genome shotgun (WGS) entry which is preliminary data.</text>
</comment>
<feature type="compositionally biased region" description="Low complexity" evidence="1">
    <location>
        <begin position="34"/>
        <end position="43"/>
    </location>
</feature>
<sequence>MSSRFRDSPGPSNGPSSSWQRSNHHAHSRRNKAGNGNPIGNWINRRRRNRPADGPRVVGTEAQAIQNMASNAKHFNYPREGFVTPIEHSLLYAMILHPEQYPESVVRKEIDEEDFEQYLYVKDHESLSNRQDSTNNEERASYAQLSALLALSAEKNAATVSQESQLQQQSTPDTQPTRNSLTMQATSNITNSKSQSNNQLTTPQILCRKILKLITAYSESHNLDRQSEITDLLNPVEKRCQIRNEAAALKQLLPAYAGYTLSLMTGNPLPLLIGAASLAGGDPMVEENSNVNEMRGMGGRMGGVERCGLLDECEDD</sequence>
<feature type="region of interest" description="Disordered" evidence="1">
    <location>
        <begin position="1"/>
        <end position="56"/>
    </location>
</feature>
<evidence type="ECO:0000256" key="1">
    <source>
        <dbReference type="SAM" id="MobiDB-lite"/>
    </source>
</evidence>
<feature type="region of interest" description="Disordered" evidence="1">
    <location>
        <begin position="160"/>
        <end position="179"/>
    </location>
</feature>
<name>A0ABD3QMG6_9STRA</name>
<accession>A0ABD3QMG6</accession>
<protein>
    <submittedName>
        <fullName evidence="2">Uncharacterized protein</fullName>
    </submittedName>
</protein>
<dbReference type="Proteomes" id="UP001530400">
    <property type="component" value="Unassembled WGS sequence"/>
</dbReference>
<reference evidence="2 3" key="1">
    <citation type="submission" date="2024-10" db="EMBL/GenBank/DDBJ databases">
        <title>Updated reference genomes for cyclostephanoid diatoms.</title>
        <authorList>
            <person name="Roberts W.R."/>
            <person name="Alverson A.J."/>
        </authorList>
    </citation>
    <scope>NUCLEOTIDE SEQUENCE [LARGE SCALE GENOMIC DNA]</scope>
    <source>
        <strain evidence="2 3">AJA010-31</strain>
    </source>
</reference>
<organism evidence="2 3">
    <name type="scientific">Cyclotella atomus</name>
    <dbReference type="NCBI Taxonomy" id="382360"/>
    <lineage>
        <taxon>Eukaryota</taxon>
        <taxon>Sar</taxon>
        <taxon>Stramenopiles</taxon>
        <taxon>Ochrophyta</taxon>
        <taxon>Bacillariophyta</taxon>
        <taxon>Coscinodiscophyceae</taxon>
        <taxon>Thalassiosirophycidae</taxon>
        <taxon>Stephanodiscales</taxon>
        <taxon>Stephanodiscaceae</taxon>
        <taxon>Cyclotella</taxon>
    </lineage>
</organism>
<feature type="compositionally biased region" description="Basic residues" evidence="1">
    <location>
        <begin position="22"/>
        <end position="32"/>
    </location>
</feature>